<organism evidence="1 2">
    <name type="scientific">Escherichia coli</name>
    <dbReference type="NCBI Taxonomy" id="562"/>
    <lineage>
        <taxon>Bacteria</taxon>
        <taxon>Pseudomonadati</taxon>
        <taxon>Pseudomonadota</taxon>
        <taxon>Gammaproteobacteria</taxon>
        <taxon>Enterobacterales</taxon>
        <taxon>Enterobacteriaceae</taxon>
        <taxon>Escherichia</taxon>
    </lineage>
</organism>
<sequence>MNEPRCIAQLLRNESPRAIDFTITHGKGRKGIIIRTKKQSPLKKALTFLKSRRVWKWTVMTLNLVEKQPAAMRRIIGKHLAVPRWQDTCDYYNQMMGRERLTVCFHAQLKQRHATMRFEEMNDVERERLVCAIDELRGAFSKHRQVGASEYAYISFLTVSQRRTLFMHAGLTEKEFNQPYWQINEESCYWRDALFRALRELFSLFEYAPTILTSVKPEQYLH</sequence>
<gene>
    <name evidence="1" type="primary">gpB</name>
    <name evidence="1" type="ORF">NCTC8985_00311</name>
</gene>
<dbReference type="EMBL" id="UGCO01000001">
    <property type="protein sequence ID" value="STI75104.1"/>
    <property type="molecule type" value="Genomic_DNA"/>
</dbReference>
<evidence type="ECO:0000313" key="1">
    <source>
        <dbReference type="EMBL" id="STI75104.1"/>
    </source>
</evidence>
<evidence type="ECO:0000313" key="2">
    <source>
        <dbReference type="Proteomes" id="UP000254405"/>
    </source>
</evidence>
<accession>A0A376TCZ6</accession>
<dbReference type="AlphaFoldDB" id="A0A376TCZ6"/>
<proteinExistence type="predicted"/>
<reference evidence="1 2" key="1">
    <citation type="submission" date="2018-06" db="EMBL/GenBank/DDBJ databases">
        <authorList>
            <consortium name="Pathogen Informatics"/>
            <person name="Doyle S."/>
        </authorList>
    </citation>
    <scope>NUCLEOTIDE SEQUENCE [LARGE SCALE GENOMIC DNA]</scope>
    <source>
        <strain evidence="1 2">NCTC8985</strain>
    </source>
</reference>
<protein>
    <submittedName>
        <fullName evidence="1">Phage protein B</fullName>
    </submittedName>
</protein>
<name>A0A376TCZ6_ECOLX</name>
<dbReference type="Proteomes" id="UP000254405">
    <property type="component" value="Unassembled WGS sequence"/>
</dbReference>